<evidence type="ECO:0000256" key="1">
    <source>
        <dbReference type="SAM" id="Phobius"/>
    </source>
</evidence>
<proteinExistence type="predicted"/>
<accession>A0AAF0TKR2</accession>
<gene>
    <name evidence="2" type="ORF">MTR67_016521</name>
</gene>
<feature type="transmembrane region" description="Helical" evidence="1">
    <location>
        <begin position="156"/>
        <end position="179"/>
    </location>
</feature>
<dbReference type="Proteomes" id="UP001234989">
    <property type="component" value="Chromosome 4"/>
</dbReference>
<dbReference type="PANTHER" id="PTHR31170:SF25">
    <property type="entry name" value="BNAA09G04570D PROTEIN"/>
    <property type="match status" value="1"/>
</dbReference>
<keyword evidence="1" id="KW-0812">Transmembrane</keyword>
<protein>
    <submittedName>
        <fullName evidence="2">Uncharacterized protein</fullName>
    </submittedName>
</protein>
<dbReference type="Pfam" id="PF03140">
    <property type="entry name" value="DUF247"/>
    <property type="match status" value="1"/>
</dbReference>
<evidence type="ECO:0000313" key="2">
    <source>
        <dbReference type="EMBL" id="WMV23136.1"/>
    </source>
</evidence>
<dbReference type="AlphaFoldDB" id="A0AAF0TKR2"/>
<keyword evidence="3" id="KW-1185">Reference proteome</keyword>
<name>A0AAF0TKR2_SOLVR</name>
<sequence>MPNAIELFKAGVSFVKEDDLGDNTNLFDSIKFENGLMTIPCFQVEDDTKILLRNLIAYEQQSIDVQPKYFSDFATFMDYLIDSDKDVNLLRQKGIIENWIGEDKEVASIFNKIGNGVSIYSNFYYKEECRKAVEHCEKPWNRMKANLKHNYFSNPWVGASTVGAIILLILTTIQTILAFTGSIKK</sequence>
<organism evidence="2 3">
    <name type="scientific">Solanum verrucosum</name>
    <dbReference type="NCBI Taxonomy" id="315347"/>
    <lineage>
        <taxon>Eukaryota</taxon>
        <taxon>Viridiplantae</taxon>
        <taxon>Streptophyta</taxon>
        <taxon>Embryophyta</taxon>
        <taxon>Tracheophyta</taxon>
        <taxon>Spermatophyta</taxon>
        <taxon>Magnoliopsida</taxon>
        <taxon>eudicotyledons</taxon>
        <taxon>Gunneridae</taxon>
        <taxon>Pentapetalae</taxon>
        <taxon>asterids</taxon>
        <taxon>lamiids</taxon>
        <taxon>Solanales</taxon>
        <taxon>Solanaceae</taxon>
        <taxon>Solanoideae</taxon>
        <taxon>Solaneae</taxon>
        <taxon>Solanum</taxon>
    </lineage>
</organism>
<dbReference type="PANTHER" id="PTHR31170">
    <property type="entry name" value="BNAC04G53230D PROTEIN"/>
    <property type="match status" value="1"/>
</dbReference>
<keyword evidence="1" id="KW-0472">Membrane</keyword>
<dbReference type="InterPro" id="IPR004158">
    <property type="entry name" value="DUF247_pln"/>
</dbReference>
<dbReference type="EMBL" id="CP133615">
    <property type="protein sequence ID" value="WMV23136.1"/>
    <property type="molecule type" value="Genomic_DNA"/>
</dbReference>
<reference evidence="2" key="1">
    <citation type="submission" date="2023-08" db="EMBL/GenBank/DDBJ databases">
        <title>A de novo genome assembly of Solanum verrucosum Schlechtendal, a Mexican diploid species geographically isolated from the other diploid A-genome species in potato relatives.</title>
        <authorList>
            <person name="Hosaka K."/>
        </authorList>
    </citation>
    <scope>NUCLEOTIDE SEQUENCE</scope>
    <source>
        <tissue evidence="2">Young leaves</tissue>
    </source>
</reference>
<evidence type="ECO:0000313" key="3">
    <source>
        <dbReference type="Proteomes" id="UP001234989"/>
    </source>
</evidence>
<keyword evidence="1" id="KW-1133">Transmembrane helix</keyword>